<feature type="repeat" description="ANK" evidence="3">
    <location>
        <begin position="936"/>
        <end position="968"/>
    </location>
</feature>
<organism evidence="6 7">
    <name type="scientific">Aerosticca soli</name>
    <dbReference type="NCBI Taxonomy" id="2010829"/>
    <lineage>
        <taxon>Bacteria</taxon>
        <taxon>Pseudomonadati</taxon>
        <taxon>Pseudomonadota</taxon>
        <taxon>Gammaproteobacteria</taxon>
        <taxon>Lysobacterales</taxon>
        <taxon>Rhodanobacteraceae</taxon>
        <taxon>Aerosticca</taxon>
    </lineage>
</organism>
<evidence type="ECO:0000256" key="2">
    <source>
        <dbReference type="ARBA" id="ARBA00023043"/>
    </source>
</evidence>
<feature type="repeat" description="ANK" evidence="3">
    <location>
        <begin position="496"/>
        <end position="528"/>
    </location>
</feature>
<sequence length="1130" mass="116750">MIEPKSPRRRPALWQALLWFVPGWAAVAIAALGAHPLTLIPLLAAQTLTMAAVCHAIGFDPEPRFLRTVLRRGAAHLVLLVAYVALLFVLIAGPMLWLHRAPSLGAALALATALVVALVALWRVWPAFGLLFVWDDAYPAQSDGSWIFTAMARSLAFGRHLAREERFFTHFLPAALALLMLAFTALVLAGLYGVLPDELRTAALVAYGLLLLPVGCLVIANRTLRALLCERQRPARRAARAPAAATTEVAALAALAPAARDAALLEAARGGDVERALALLEAGADPDAVPAADARDRRSALVLAALLPDTRLLRALIVRGARVNAAAGGLTALLAATRDSWHGRAEAVLTLLSNGADPALADARGVTPLHGAALCADAGIAAMLIDAGAPLDAQDAEGVTPLVAACRAANWPLARFLLARGAQPMPAGGEPALHAAATIAEDDPQGVRLLLERRVAVNARDAQGRSALQLAAGEGHALIVGVLLAAGADPNQTDDHGRTALMEAAAVGAGDVAAALLEAGADARARDGRGQDALALACQSSRASLALVGALIARGADPALVDADGRSARDHAATAGRWDLVALLDPHAPQPSEPHGAEAADGHDAEHLLDALRFGHWTTVAGFATVVGGWPQETLARLFLELAAADAGAARQWLLRHGLQAEARLPAMDGAHGPRLFDALLERLPASRAALGEVLDAGASPAGGGLFARLLARAGAAADDALTRACLERGADAFGAEADGRTPLHLAAHFGRAALLEDLLERGADPNARDARGRTPLMAALAHGDAALPLVRALIAHGADAEAADMHGETPLGRALEHAAVQRWLDWGDWPRPRRPLRAEDLPAAARAGAGPAVERLLELGFPVDTRDAQGASALLHAAGAGHRDIAVRLLAAGADPAQTSTRGVSALAAAVMARREALVDTLLAAGAPVDQRLPGGATALILAAGLGHADLVERLLAAGANLAAADEAGHTALHAAARYAFEASDSLRARRLFDVLLRHGAAVDVVDSDGMTPLLLLLGAHQRPGNDGDPTHLGALVPVLLDAGADLRRADRRGVGPLHACAMHALLAPARVLLARGAERAAVDAFGRTAADVARQLGYIDIAHELAARHAPPTPSVRQTLRQPARPAE</sequence>
<feature type="transmembrane region" description="Helical" evidence="5">
    <location>
        <begin position="12"/>
        <end position="32"/>
    </location>
</feature>
<dbReference type="Gene3D" id="1.25.40.20">
    <property type="entry name" value="Ankyrin repeat-containing domain"/>
    <property type="match status" value="6"/>
</dbReference>
<feature type="transmembrane region" description="Helical" evidence="5">
    <location>
        <begin position="74"/>
        <end position="97"/>
    </location>
</feature>
<dbReference type="InterPro" id="IPR002110">
    <property type="entry name" value="Ankyrin_rpt"/>
</dbReference>
<dbReference type="InterPro" id="IPR036770">
    <property type="entry name" value="Ankyrin_rpt-contain_sf"/>
</dbReference>
<feature type="repeat" description="ANK" evidence="3">
    <location>
        <begin position="364"/>
        <end position="396"/>
    </location>
</feature>
<feature type="region of interest" description="Disordered" evidence="4">
    <location>
        <begin position="1111"/>
        <end position="1130"/>
    </location>
</feature>
<dbReference type="Proteomes" id="UP000270530">
    <property type="component" value="Chromosome"/>
</dbReference>
<reference evidence="7" key="2">
    <citation type="submission" date="2018-06" db="EMBL/GenBank/DDBJ databases">
        <title>Genome sequence of Rhodanobacteraceae bacterium strain Dysh456.</title>
        <authorList>
            <person name="Fukui M."/>
        </authorList>
    </citation>
    <scope>NUCLEOTIDE SEQUENCE [LARGE SCALE GENOMIC DNA]</scope>
    <source>
        <strain evidence="7">Dysh456</strain>
    </source>
</reference>
<dbReference type="PANTHER" id="PTHR24123:SF33">
    <property type="entry name" value="PROTEIN HOS4"/>
    <property type="match status" value="1"/>
</dbReference>
<evidence type="ECO:0000313" key="7">
    <source>
        <dbReference type="Proteomes" id="UP000270530"/>
    </source>
</evidence>
<evidence type="ECO:0000256" key="3">
    <source>
        <dbReference type="PROSITE-ProRule" id="PRU00023"/>
    </source>
</evidence>
<proteinExistence type="predicted"/>
<dbReference type="PRINTS" id="PR01415">
    <property type="entry name" value="ANKYRIN"/>
</dbReference>
<name>A0A2Z6E387_9GAMM</name>
<keyword evidence="7" id="KW-1185">Reference proteome</keyword>
<dbReference type="KEGG" id="rbd:ALSL_0368"/>
<feature type="repeat" description="ANK" evidence="3">
    <location>
        <begin position="772"/>
        <end position="806"/>
    </location>
</feature>
<evidence type="ECO:0000313" key="6">
    <source>
        <dbReference type="EMBL" id="BBD79039.1"/>
    </source>
</evidence>
<accession>A0A2Z6E387</accession>
<dbReference type="OrthoDB" id="8960888at2"/>
<dbReference type="Pfam" id="PF12796">
    <property type="entry name" value="Ank_2"/>
    <property type="match status" value="4"/>
</dbReference>
<feature type="repeat" description="ANK" evidence="3">
    <location>
        <begin position="428"/>
        <end position="462"/>
    </location>
</feature>
<keyword evidence="2 3" id="KW-0040">ANK repeat</keyword>
<feature type="repeat" description="ANK" evidence="3">
    <location>
        <begin position="969"/>
        <end position="1009"/>
    </location>
</feature>
<feature type="repeat" description="ANK" evidence="3">
    <location>
        <begin position="463"/>
        <end position="495"/>
    </location>
</feature>
<evidence type="ECO:0000256" key="4">
    <source>
        <dbReference type="SAM" id="MobiDB-lite"/>
    </source>
</evidence>
<dbReference type="SUPFAM" id="SSF48403">
    <property type="entry name" value="Ankyrin repeat"/>
    <property type="match status" value="2"/>
</dbReference>
<feature type="transmembrane region" description="Helical" evidence="5">
    <location>
        <begin position="201"/>
        <end position="220"/>
    </location>
</feature>
<dbReference type="SMART" id="SM00248">
    <property type="entry name" value="ANK"/>
    <property type="match status" value="18"/>
</dbReference>
<dbReference type="AlphaFoldDB" id="A0A2Z6E387"/>
<feature type="repeat" description="ANK" evidence="3">
    <location>
        <begin position="739"/>
        <end position="771"/>
    </location>
</feature>
<protein>
    <submittedName>
        <fullName evidence="6">Ankyrin-like protein</fullName>
    </submittedName>
</protein>
<feature type="transmembrane region" description="Helical" evidence="5">
    <location>
        <begin position="174"/>
        <end position="195"/>
    </location>
</feature>
<keyword evidence="5" id="KW-1133">Transmembrane helix</keyword>
<keyword evidence="5" id="KW-0472">Membrane</keyword>
<reference evidence="7" key="1">
    <citation type="submission" date="2018-04" db="EMBL/GenBank/DDBJ databases">
        <authorList>
            <person name="Watanabe M."/>
            <person name="Kojima H."/>
        </authorList>
    </citation>
    <scope>NUCLEOTIDE SEQUENCE [LARGE SCALE GENOMIC DNA]</scope>
    <source>
        <strain evidence="7">Dysh456</strain>
    </source>
</reference>
<feature type="repeat" description="ANK" evidence="3">
    <location>
        <begin position="870"/>
        <end position="902"/>
    </location>
</feature>
<evidence type="ECO:0000256" key="5">
    <source>
        <dbReference type="SAM" id="Phobius"/>
    </source>
</evidence>
<evidence type="ECO:0000256" key="1">
    <source>
        <dbReference type="ARBA" id="ARBA00022737"/>
    </source>
</evidence>
<dbReference type="RefSeq" id="WP_126536092.1">
    <property type="nucleotide sequence ID" value="NZ_AP018560.1"/>
</dbReference>
<dbReference type="PROSITE" id="PS50088">
    <property type="entry name" value="ANK_REPEAT"/>
    <property type="match status" value="9"/>
</dbReference>
<dbReference type="PANTHER" id="PTHR24123">
    <property type="entry name" value="ANKYRIN REPEAT-CONTAINING"/>
    <property type="match status" value="1"/>
</dbReference>
<keyword evidence="5" id="KW-0812">Transmembrane</keyword>
<gene>
    <name evidence="6" type="ORF">ALSL_0368</name>
</gene>
<keyword evidence="1" id="KW-0677">Repeat</keyword>
<dbReference type="EMBL" id="AP018560">
    <property type="protein sequence ID" value="BBD79039.1"/>
    <property type="molecule type" value="Genomic_DNA"/>
</dbReference>
<feature type="transmembrane region" description="Helical" evidence="5">
    <location>
        <begin position="104"/>
        <end position="125"/>
    </location>
</feature>
<dbReference type="PROSITE" id="PS50297">
    <property type="entry name" value="ANK_REP_REGION"/>
    <property type="match status" value="6"/>
</dbReference>
<dbReference type="InterPro" id="IPR051165">
    <property type="entry name" value="Multifunctional_ANK_Repeat"/>
</dbReference>